<dbReference type="AlphaFoldDB" id="A0A2N3XXF1"/>
<evidence type="ECO:0000313" key="1">
    <source>
        <dbReference type="EMBL" id="PKW15311.1"/>
    </source>
</evidence>
<proteinExistence type="predicted"/>
<dbReference type="STRING" id="994479.GCA_000194155_02437"/>
<evidence type="ECO:0000313" key="2">
    <source>
        <dbReference type="Proteomes" id="UP000233786"/>
    </source>
</evidence>
<organism evidence="1 2">
    <name type="scientific">Saccharopolyspora spinosa</name>
    <dbReference type="NCBI Taxonomy" id="60894"/>
    <lineage>
        <taxon>Bacteria</taxon>
        <taxon>Bacillati</taxon>
        <taxon>Actinomycetota</taxon>
        <taxon>Actinomycetes</taxon>
        <taxon>Pseudonocardiales</taxon>
        <taxon>Pseudonocardiaceae</taxon>
        <taxon>Saccharopolyspora</taxon>
    </lineage>
</organism>
<name>A0A2N3XXF1_SACSN</name>
<keyword evidence="2" id="KW-1185">Reference proteome</keyword>
<gene>
    <name evidence="1" type="ORF">A8926_3004</name>
</gene>
<dbReference type="EMBL" id="PJNB01000001">
    <property type="protein sequence ID" value="PKW15311.1"/>
    <property type="molecule type" value="Genomic_DNA"/>
</dbReference>
<dbReference type="RefSeq" id="WP_010694978.1">
    <property type="nucleotide sequence ID" value="NZ_CP061007.1"/>
</dbReference>
<reference evidence="1" key="1">
    <citation type="submission" date="2017-12" db="EMBL/GenBank/DDBJ databases">
        <title>Sequencing the genomes of 1000 Actinobacteria strains.</title>
        <authorList>
            <person name="Klenk H.-P."/>
        </authorList>
    </citation>
    <scope>NUCLEOTIDE SEQUENCE [LARGE SCALE GENOMIC DNA]</scope>
    <source>
        <strain evidence="1">DSM 44228</strain>
    </source>
</reference>
<dbReference type="OrthoDB" id="5195799at2"/>
<dbReference type="Proteomes" id="UP000233786">
    <property type="component" value="Unassembled WGS sequence"/>
</dbReference>
<comment type="caution">
    <text evidence="1">The sequence shown here is derived from an EMBL/GenBank/DDBJ whole genome shotgun (WGS) entry which is preliminary data.</text>
</comment>
<protein>
    <recommendedName>
        <fullName evidence="3">Asp23/Gls24 family envelope stress response protein</fullName>
    </recommendedName>
</protein>
<accession>A0A2N3XXF1</accession>
<evidence type="ECO:0008006" key="3">
    <source>
        <dbReference type="Google" id="ProtNLM"/>
    </source>
</evidence>
<sequence length="100" mass="10447">MSEQVSAGELAERVLAHPSVVRLHGGQFGEIASYLPGSKVVGVRLPPVGAAEIGVVLRLERPLPEILDEIRSALADLLDEVPVDITVADVITTDEPAGSA</sequence>